<accession>A0AAW1DJC6</accession>
<keyword evidence="3" id="KW-1185">Reference proteome</keyword>
<protein>
    <submittedName>
        <fullName evidence="2">Uncharacterized protein</fullName>
    </submittedName>
</protein>
<name>A0AAW1DJC6_9HEMI</name>
<dbReference type="Proteomes" id="UP001461498">
    <property type="component" value="Unassembled WGS sequence"/>
</dbReference>
<feature type="chain" id="PRO_5043665368" evidence="1">
    <location>
        <begin position="17"/>
        <end position="609"/>
    </location>
</feature>
<sequence length="609" mass="70311">MKYFLLQIWILPLVRGILSLPEGNQLDFKHKNYKNSWRNQILGRRKFSSDFSLAKVMQKRHLDIEKLSSVTKDAQNVVKHKNSFRTNDQSEPVTMKQDVCKQNIHLSSPAEKFGNVTCQQVPGRIICQAGKVTFVINNGDHHMDNDVIQRFVVMANQRYGEGDERFDVSVDDKETTLCPCYPEEITTTTREPDQLRKDDAPVVVECTLVSNEKLKMCQPFYDPSEKIYQCRAKKLGIKKRSIVHIAVHQNGTVSRVQDPIISLRRVYNKGESGHPLYEAAFIQHKKLKPRELRENDLSNLYYHTSVPYVRNYTDCCTLKCGRSCSGLEPTACRITKLATFNNTKRPCREAFENNTIHFETKNKTGPLFICTEVVTTNDAFNSTQLAADRKRRNSIFVDNANIRFNRNSNAIRNRRQNFLLGKVKTKRNFSEQSSKSGHYFQRTPYAPTNWPLLVQATPAAYQTTGRQYGPTEYSISCKLNFILPLGTESTEQNKTLLERSTNDYSVKTLNGESNSTIPKMRTYRRRITSKSKIKCAQNPSFGPSEQQSNFLTDKVKNNVWDLRTNYSEPGNTKYAEHLLNDISQSIKRHIRRKRKLTLKRKLEHNKIKN</sequence>
<proteinExistence type="predicted"/>
<reference evidence="2 3" key="1">
    <citation type="submission" date="2022-12" db="EMBL/GenBank/DDBJ databases">
        <title>Chromosome-level genome assembly of true bugs.</title>
        <authorList>
            <person name="Ma L."/>
            <person name="Li H."/>
        </authorList>
    </citation>
    <scope>NUCLEOTIDE SEQUENCE [LARGE SCALE GENOMIC DNA]</scope>
    <source>
        <strain evidence="2">Lab_2022b</strain>
    </source>
</reference>
<dbReference type="AlphaFoldDB" id="A0AAW1DJC6"/>
<evidence type="ECO:0000313" key="2">
    <source>
        <dbReference type="EMBL" id="KAK9511114.1"/>
    </source>
</evidence>
<keyword evidence="1" id="KW-0732">Signal</keyword>
<organism evidence="2 3">
    <name type="scientific">Rhynocoris fuscipes</name>
    <dbReference type="NCBI Taxonomy" id="488301"/>
    <lineage>
        <taxon>Eukaryota</taxon>
        <taxon>Metazoa</taxon>
        <taxon>Ecdysozoa</taxon>
        <taxon>Arthropoda</taxon>
        <taxon>Hexapoda</taxon>
        <taxon>Insecta</taxon>
        <taxon>Pterygota</taxon>
        <taxon>Neoptera</taxon>
        <taxon>Paraneoptera</taxon>
        <taxon>Hemiptera</taxon>
        <taxon>Heteroptera</taxon>
        <taxon>Panheteroptera</taxon>
        <taxon>Cimicomorpha</taxon>
        <taxon>Reduviidae</taxon>
        <taxon>Harpactorinae</taxon>
        <taxon>Harpactorini</taxon>
        <taxon>Rhynocoris</taxon>
    </lineage>
</organism>
<comment type="caution">
    <text evidence="2">The sequence shown here is derived from an EMBL/GenBank/DDBJ whole genome shotgun (WGS) entry which is preliminary data.</text>
</comment>
<gene>
    <name evidence="2" type="ORF">O3M35_005740</name>
</gene>
<dbReference type="EMBL" id="JAPXFL010000002">
    <property type="protein sequence ID" value="KAK9511114.1"/>
    <property type="molecule type" value="Genomic_DNA"/>
</dbReference>
<feature type="signal peptide" evidence="1">
    <location>
        <begin position="1"/>
        <end position="16"/>
    </location>
</feature>
<evidence type="ECO:0000256" key="1">
    <source>
        <dbReference type="SAM" id="SignalP"/>
    </source>
</evidence>
<evidence type="ECO:0000313" key="3">
    <source>
        <dbReference type="Proteomes" id="UP001461498"/>
    </source>
</evidence>